<keyword evidence="5" id="KW-0238">DNA-binding</keyword>
<organism evidence="8 9">
    <name type="scientific">Pseudomonas saponiphila</name>
    <dbReference type="NCBI Taxonomy" id="556534"/>
    <lineage>
        <taxon>Bacteria</taxon>
        <taxon>Pseudomonadati</taxon>
        <taxon>Pseudomonadota</taxon>
        <taxon>Gammaproteobacteria</taxon>
        <taxon>Pseudomonadales</taxon>
        <taxon>Pseudomonadaceae</taxon>
        <taxon>Pseudomonas</taxon>
    </lineage>
</organism>
<dbReference type="GO" id="GO:0006270">
    <property type="term" value="P:DNA replication initiation"/>
    <property type="evidence" value="ECO:0007669"/>
    <property type="project" value="UniProtKB-ARBA"/>
</dbReference>
<dbReference type="Pfam" id="PF00216">
    <property type="entry name" value="Bac_DNA_binding"/>
    <property type="match status" value="1"/>
</dbReference>
<evidence type="ECO:0000313" key="8">
    <source>
        <dbReference type="EMBL" id="SED27615.1"/>
    </source>
</evidence>
<dbReference type="SMART" id="SM00411">
    <property type="entry name" value="BHL"/>
    <property type="match status" value="1"/>
</dbReference>
<dbReference type="PANTHER" id="PTHR33175">
    <property type="entry name" value="DNA-BINDING PROTEIN HU"/>
    <property type="match status" value="1"/>
</dbReference>
<dbReference type="InterPro" id="IPR000119">
    <property type="entry name" value="Hist_DNA-bd"/>
</dbReference>
<proteinExistence type="inferred from homology"/>
<name>A0A1H4ZCN2_9PSED</name>
<dbReference type="RefSeq" id="WP_092320620.1">
    <property type="nucleotide sequence ID" value="NZ_FNTJ01000003.1"/>
</dbReference>
<dbReference type="FunFam" id="4.10.520.10:FF:000001">
    <property type="entry name" value="DNA-binding protein HU"/>
    <property type="match status" value="1"/>
</dbReference>
<dbReference type="GO" id="GO:0042802">
    <property type="term" value="F:identical protein binding"/>
    <property type="evidence" value="ECO:0007669"/>
    <property type="project" value="UniProtKB-ARBA"/>
</dbReference>
<dbReference type="GO" id="GO:0005829">
    <property type="term" value="C:cytosol"/>
    <property type="evidence" value="ECO:0007669"/>
    <property type="project" value="TreeGrafter"/>
</dbReference>
<dbReference type="GO" id="GO:0003677">
    <property type="term" value="F:DNA binding"/>
    <property type="evidence" value="ECO:0007669"/>
    <property type="project" value="UniProtKB-KW"/>
</dbReference>
<keyword evidence="4" id="KW-0226">DNA condensation</keyword>
<sequence>MNKSELIDAVAAKTQQSKSATGETLTALIDVITDAMKSGDSVTLIGFGTFHVKERAAREGRNPSTGKPISIAAAKVPGFKAGKALKDALA</sequence>
<dbReference type="GO" id="GO:1990178">
    <property type="term" value="C:HU-DNA complex"/>
    <property type="evidence" value="ECO:0007669"/>
    <property type="project" value="UniProtKB-ARBA"/>
</dbReference>
<evidence type="ECO:0000256" key="5">
    <source>
        <dbReference type="ARBA" id="ARBA00023125"/>
    </source>
</evidence>
<dbReference type="Gene3D" id="4.10.520.10">
    <property type="entry name" value="IHF-like DNA-binding proteins"/>
    <property type="match status" value="1"/>
</dbReference>
<evidence type="ECO:0000256" key="2">
    <source>
        <dbReference type="ARBA" id="ARBA00010529"/>
    </source>
</evidence>
<evidence type="ECO:0000256" key="7">
    <source>
        <dbReference type="RuleBase" id="RU003939"/>
    </source>
</evidence>
<dbReference type="SUPFAM" id="SSF47729">
    <property type="entry name" value="IHF-like DNA-binding proteins"/>
    <property type="match status" value="1"/>
</dbReference>
<dbReference type="Proteomes" id="UP000198982">
    <property type="component" value="Unassembled WGS sequence"/>
</dbReference>
<dbReference type="GO" id="GO:0030527">
    <property type="term" value="F:structural constituent of chromatin"/>
    <property type="evidence" value="ECO:0007669"/>
    <property type="project" value="InterPro"/>
</dbReference>
<comment type="subunit">
    <text evidence="3">Heterodimer of an alpha and a beta chain.</text>
</comment>
<dbReference type="CDD" id="cd13831">
    <property type="entry name" value="HU"/>
    <property type="match status" value="1"/>
</dbReference>
<gene>
    <name evidence="8" type="ORF">SAMN05216178_6576</name>
</gene>
<dbReference type="PRINTS" id="PR01727">
    <property type="entry name" value="DNABINDINGHU"/>
</dbReference>
<protein>
    <recommendedName>
        <fullName evidence="6">DNA-binding protein HU-beta</fullName>
    </recommendedName>
</protein>
<reference evidence="9" key="1">
    <citation type="submission" date="2016-10" db="EMBL/GenBank/DDBJ databases">
        <authorList>
            <person name="Varghese N."/>
            <person name="Submissions S."/>
        </authorList>
    </citation>
    <scope>NUCLEOTIDE SEQUENCE [LARGE SCALE GENOMIC DNA]</scope>
    <source>
        <strain evidence="9">DSM 9751</strain>
    </source>
</reference>
<accession>A0A1H4ZCN2</accession>
<evidence type="ECO:0000256" key="1">
    <source>
        <dbReference type="ARBA" id="ARBA00003819"/>
    </source>
</evidence>
<dbReference type="GO" id="GO:0006351">
    <property type="term" value="P:DNA-templated transcription"/>
    <property type="evidence" value="ECO:0007669"/>
    <property type="project" value="UniProtKB-ARBA"/>
</dbReference>
<dbReference type="GO" id="GO:0030261">
    <property type="term" value="P:chromosome condensation"/>
    <property type="evidence" value="ECO:0007669"/>
    <property type="project" value="UniProtKB-KW"/>
</dbReference>
<dbReference type="AlphaFoldDB" id="A0A1H4ZCN2"/>
<dbReference type="InterPro" id="IPR010992">
    <property type="entry name" value="IHF-like_DNA-bd_dom_sf"/>
</dbReference>
<dbReference type="InterPro" id="IPR020816">
    <property type="entry name" value="Histone-like_DNA-bd_CS"/>
</dbReference>
<dbReference type="PANTHER" id="PTHR33175:SF3">
    <property type="entry name" value="DNA-BINDING PROTEIN HU-BETA"/>
    <property type="match status" value="1"/>
</dbReference>
<evidence type="ECO:0000256" key="3">
    <source>
        <dbReference type="ARBA" id="ARBA00011870"/>
    </source>
</evidence>
<dbReference type="PROSITE" id="PS00045">
    <property type="entry name" value="HISTONE_LIKE"/>
    <property type="match status" value="1"/>
</dbReference>
<keyword evidence="9" id="KW-1185">Reference proteome</keyword>
<evidence type="ECO:0000256" key="4">
    <source>
        <dbReference type="ARBA" id="ARBA00023067"/>
    </source>
</evidence>
<dbReference type="EMBL" id="FNTJ01000003">
    <property type="protein sequence ID" value="SED27615.1"/>
    <property type="molecule type" value="Genomic_DNA"/>
</dbReference>
<dbReference type="GO" id="GO:1990103">
    <property type="term" value="C:DnaA-HU complex"/>
    <property type="evidence" value="ECO:0007669"/>
    <property type="project" value="UniProtKB-ARBA"/>
</dbReference>
<evidence type="ECO:0000313" key="9">
    <source>
        <dbReference type="Proteomes" id="UP000198982"/>
    </source>
</evidence>
<comment type="similarity">
    <text evidence="2 7">Belongs to the bacterial histone-like protein family.</text>
</comment>
<comment type="function">
    <text evidence="1">Histone-like DNA-binding protein which is capable of wrapping DNA to stabilize it, and thus to prevent its denaturation under extreme environmental conditions.</text>
</comment>
<evidence type="ECO:0000256" key="6">
    <source>
        <dbReference type="ARBA" id="ARBA00040491"/>
    </source>
</evidence>